<organism evidence="1 2">
    <name type="scientific">Erwinia phage vB_EamM_Yoloswag</name>
    <dbReference type="NCBI Taxonomy" id="1958956"/>
    <lineage>
        <taxon>Viruses</taxon>
        <taxon>Duplodnaviria</taxon>
        <taxon>Heunggongvirae</taxon>
        <taxon>Uroviricota</taxon>
        <taxon>Caudoviricetes</taxon>
        <taxon>Yoloswagvirus</taxon>
        <taxon>Yoloswagvirus yoloswag</taxon>
    </lineage>
</organism>
<reference evidence="1 2" key="1">
    <citation type="submission" date="2017-01" db="EMBL/GenBank/DDBJ databases">
        <authorList>
            <person name="Mah S.A."/>
            <person name="Swanson W.J."/>
            <person name="Moy G.W."/>
            <person name="Vacquier V.D."/>
        </authorList>
    </citation>
    <scope>NUCLEOTIDE SEQUENCE [LARGE SCALE GENOMIC DNA]</scope>
</reference>
<accession>A0A1S6L3F9</accession>
<evidence type="ECO:0000313" key="1">
    <source>
        <dbReference type="EMBL" id="AQT28710.1"/>
    </source>
</evidence>
<dbReference type="Proteomes" id="UP000221250">
    <property type="component" value="Segment"/>
</dbReference>
<name>A0A1S6L3F9_9CAUD</name>
<sequence>MACSSCGRRARRIQYGGTTAPTTVEPVPETLSAARLTPHGWVKTCVVCGQVSEPSPFADTIPQSCDCKRNA</sequence>
<proteinExistence type="predicted"/>
<dbReference type="EMBL" id="KY448244">
    <property type="protein sequence ID" value="AQT28710.1"/>
    <property type="molecule type" value="Genomic_DNA"/>
</dbReference>
<protein>
    <submittedName>
        <fullName evidence="1">Uncharacterized protein</fullName>
    </submittedName>
</protein>
<keyword evidence="2" id="KW-1185">Reference proteome</keyword>
<gene>
    <name evidence="1" type="ORF">YOLOSWAG_232</name>
</gene>
<evidence type="ECO:0000313" key="2">
    <source>
        <dbReference type="Proteomes" id="UP000221250"/>
    </source>
</evidence>